<sequence>MNVINKIKRKSDDVQIIDIITESLSSEENSLISFNSKDPARFFQTHHHLKNVRKVMQVTNICYKENSNLPVSETTRYDGEFYTCNIRKSKGIVGEKKYCLKVFQQGWEPRLNGDYGNIAKHEFMINRNIRHENICKFYGMFTISEANIANGCYVLKLEYLQMSLFDVLSNEQLHENKMTPKQTTCMAKQLSSALDYLHSCGVAHNDINPHTIRIKRIDSKNIVKELENCIYKLSNFSLATKYDLENYQRTYEYEPMVQNNSIYVAPEKMSSSILPYNAFSSDIYSFGVVILATLVGESKLRVQSDIRDPEFLSKLNIDSNFYSLLSTIIKPLRKLWSPSEFLVRHFKRVKKE</sequence>
<dbReference type="GO" id="GO:0005634">
    <property type="term" value="C:nucleus"/>
    <property type="evidence" value="ECO:0007669"/>
    <property type="project" value="TreeGrafter"/>
</dbReference>
<dbReference type="PANTHER" id="PTHR24345">
    <property type="entry name" value="SERINE/THREONINE-PROTEIN KINASE PLK"/>
    <property type="match status" value="1"/>
</dbReference>
<keyword evidence="1" id="KW-0723">Serine/threonine-protein kinase</keyword>
<evidence type="ECO:0000259" key="6">
    <source>
        <dbReference type="PROSITE" id="PS50011"/>
    </source>
</evidence>
<evidence type="ECO:0000256" key="2">
    <source>
        <dbReference type="ARBA" id="ARBA00022679"/>
    </source>
</evidence>
<organism evidence="7 8">
    <name type="scientific">Blomia tropicalis</name>
    <name type="common">Mite</name>
    <dbReference type="NCBI Taxonomy" id="40697"/>
    <lineage>
        <taxon>Eukaryota</taxon>
        <taxon>Metazoa</taxon>
        <taxon>Ecdysozoa</taxon>
        <taxon>Arthropoda</taxon>
        <taxon>Chelicerata</taxon>
        <taxon>Arachnida</taxon>
        <taxon>Acari</taxon>
        <taxon>Acariformes</taxon>
        <taxon>Sarcoptiformes</taxon>
        <taxon>Astigmata</taxon>
        <taxon>Glycyphagoidea</taxon>
        <taxon>Echimyopodidae</taxon>
        <taxon>Blomia</taxon>
    </lineage>
</organism>
<dbReference type="InterPro" id="IPR011009">
    <property type="entry name" value="Kinase-like_dom_sf"/>
</dbReference>
<keyword evidence="4" id="KW-0418">Kinase</keyword>
<dbReference type="CDD" id="cd00180">
    <property type="entry name" value="PKc"/>
    <property type="match status" value="1"/>
</dbReference>
<evidence type="ECO:0000313" key="7">
    <source>
        <dbReference type="EMBL" id="KAJ6217336.1"/>
    </source>
</evidence>
<keyword evidence="5" id="KW-0067">ATP-binding</keyword>
<dbReference type="GO" id="GO:0005524">
    <property type="term" value="F:ATP binding"/>
    <property type="evidence" value="ECO:0007669"/>
    <property type="project" value="UniProtKB-KW"/>
</dbReference>
<dbReference type="PANTHER" id="PTHR24345:SF0">
    <property type="entry name" value="CELL CYCLE SERINE_THREONINE-PROTEIN KINASE CDC5_MSD2"/>
    <property type="match status" value="1"/>
</dbReference>
<protein>
    <recommendedName>
        <fullName evidence="6">Protein kinase domain-containing protein</fullName>
    </recommendedName>
</protein>
<proteinExistence type="predicted"/>
<keyword evidence="2" id="KW-0808">Transferase</keyword>
<dbReference type="PROSITE" id="PS50011">
    <property type="entry name" value="PROTEIN_KINASE_DOM"/>
    <property type="match status" value="1"/>
</dbReference>
<dbReference type="SMART" id="SM00220">
    <property type="entry name" value="S_TKc"/>
    <property type="match status" value="1"/>
</dbReference>
<dbReference type="Pfam" id="PF00069">
    <property type="entry name" value="Pkinase"/>
    <property type="match status" value="1"/>
</dbReference>
<feature type="domain" description="Protein kinase" evidence="6">
    <location>
        <begin position="72"/>
        <end position="352"/>
    </location>
</feature>
<keyword evidence="3" id="KW-0547">Nucleotide-binding</keyword>
<accession>A0A9Q0M1G9</accession>
<evidence type="ECO:0000313" key="8">
    <source>
        <dbReference type="Proteomes" id="UP001142055"/>
    </source>
</evidence>
<dbReference type="GO" id="GO:0004674">
    <property type="term" value="F:protein serine/threonine kinase activity"/>
    <property type="evidence" value="ECO:0007669"/>
    <property type="project" value="UniProtKB-KW"/>
</dbReference>
<name>A0A9Q0M1G9_BLOTA</name>
<gene>
    <name evidence="7" type="ORF">RDWZM_008493</name>
</gene>
<evidence type="ECO:0000256" key="4">
    <source>
        <dbReference type="ARBA" id="ARBA00022777"/>
    </source>
</evidence>
<dbReference type="Gene3D" id="1.10.510.10">
    <property type="entry name" value="Transferase(Phosphotransferase) domain 1"/>
    <property type="match status" value="1"/>
</dbReference>
<dbReference type="Proteomes" id="UP001142055">
    <property type="component" value="Chromosome 3"/>
</dbReference>
<dbReference type="EMBL" id="JAPWDV010000003">
    <property type="protein sequence ID" value="KAJ6217336.1"/>
    <property type="molecule type" value="Genomic_DNA"/>
</dbReference>
<evidence type="ECO:0000256" key="5">
    <source>
        <dbReference type="ARBA" id="ARBA00022840"/>
    </source>
</evidence>
<keyword evidence="8" id="KW-1185">Reference proteome</keyword>
<reference evidence="7" key="1">
    <citation type="submission" date="2022-12" db="EMBL/GenBank/DDBJ databases">
        <title>Genome assemblies of Blomia tropicalis.</title>
        <authorList>
            <person name="Cui Y."/>
        </authorList>
    </citation>
    <scope>NUCLEOTIDE SEQUENCE</scope>
    <source>
        <tissue evidence="7">Adult mites</tissue>
    </source>
</reference>
<comment type="caution">
    <text evidence="7">The sequence shown here is derived from an EMBL/GenBank/DDBJ whole genome shotgun (WGS) entry which is preliminary data.</text>
</comment>
<dbReference type="SUPFAM" id="SSF56112">
    <property type="entry name" value="Protein kinase-like (PK-like)"/>
    <property type="match status" value="1"/>
</dbReference>
<dbReference type="InterPro" id="IPR000719">
    <property type="entry name" value="Prot_kinase_dom"/>
</dbReference>
<dbReference type="AlphaFoldDB" id="A0A9Q0M1G9"/>
<evidence type="ECO:0000256" key="1">
    <source>
        <dbReference type="ARBA" id="ARBA00022527"/>
    </source>
</evidence>
<evidence type="ECO:0000256" key="3">
    <source>
        <dbReference type="ARBA" id="ARBA00022741"/>
    </source>
</evidence>